<gene>
    <name evidence="4" type="ORF">CP49_32925</name>
</gene>
<proteinExistence type="predicted"/>
<dbReference type="Proteomes" id="UP000051913">
    <property type="component" value="Unassembled WGS sequence"/>
</dbReference>
<evidence type="ECO:0000313" key="4">
    <source>
        <dbReference type="EMBL" id="KRQ96882.1"/>
    </source>
</evidence>
<feature type="region of interest" description="Disordered" evidence="2">
    <location>
        <begin position="1"/>
        <end position="21"/>
    </location>
</feature>
<dbReference type="EMBL" id="LLXX01000188">
    <property type="protein sequence ID" value="KRQ96882.1"/>
    <property type="molecule type" value="Genomic_DNA"/>
</dbReference>
<organism evidence="4 5">
    <name type="scientific">Bradyrhizobium valentinum</name>
    <dbReference type="NCBI Taxonomy" id="1518501"/>
    <lineage>
        <taxon>Bacteria</taxon>
        <taxon>Pseudomonadati</taxon>
        <taxon>Pseudomonadota</taxon>
        <taxon>Alphaproteobacteria</taxon>
        <taxon>Hyphomicrobiales</taxon>
        <taxon>Nitrobacteraceae</taxon>
        <taxon>Bradyrhizobium</taxon>
    </lineage>
</organism>
<accession>A0A0R3KV06</accession>
<sequence>MDSLANTKQTDDPHDASPGLSAQEIELVAHADERLAHAYEQIARADEQLARVNEQISKLEQDAARKKSANRYRSSRGRPALRGFVGLLLTAGICIAAFASQSSGETAKLMISRWAPQLAAASPLPAETPKLADQQSPPAVQVAATDGALSQLPPPAQPAPQDAAAAPIPPELTQLLQTMARDLANVQQGIEQLKTSQEEMVRENARTAEQLKARQEQMARAIASASEQNLRRRASAASPPPIATPARGPVSALPPTETRTQARASAIAARTTVAVIGAAVATCNTCQRP</sequence>
<dbReference type="STRING" id="1518501.CQ10_34160"/>
<reference evidence="4 5" key="1">
    <citation type="submission" date="2014-03" db="EMBL/GenBank/DDBJ databases">
        <title>Bradyrhizobium valentinum sp. nov., isolated from effective nodules of Lupinus mariae-josephae, a lupine endemic of basic-lime soils in Eastern Spain.</title>
        <authorList>
            <person name="Duran D."/>
            <person name="Rey L."/>
            <person name="Navarro A."/>
            <person name="Busquets A."/>
            <person name="Imperial J."/>
            <person name="Ruiz-Argueso T."/>
        </authorList>
    </citation>
    <scope>NUCLEOTIDE SEQUENCE [LARGE SCALE GENOMIC DNA]</scope>
    <source>
        <strain evidence="4 5">LmjM3</strain>
    </source>
</reference>
<keyword evidence="3" id="KW-0812">Transmembrane</keyword>
<keyword evidence="3" id="KW-1133">Transmembrane helix</keyword>
<comment type="caution">
    <text evidence="4">The sequence shown here is derived from an EMBL/GenBank/DDBJ whole genome shotgun (WGS) entry which is preliminary data.</text>
</comment>
<evidence type="ECO:0000256" key="3">
    <source>
        <dbReference type="SAM" id="Phobius"/>
    </source>
</evidence>
<feature type="coiled-coil region" evidence="1">
    <location>
        <begin position="28"/>
        <end position="69"/>
    </location>
</feature>
<feature type="region of interest" description="Disordered" evidence="2">
    <location>
        <begin position="221"/>
        <end position="264"/>
    </location>
</feature>
<feature type="transmembrane region" description="Helical" evidence="3">
    <location>
        <begin position="80"/>
        <end position="99"/>
    </location>
</feature>
<evidence type="ECO:0000256" key="1">
    <source>
        <dbReference type="SAM" id="Coils"/>
    </source>
</evidence>
<protein>
    <submittedName>
        <fullName evidence="4">Uncharacterized protein</fullName>
    </submittedName>
</protein>
<keyword evidence="1" id="KW-0175">Coiled coil</keyword>
<keyword evidence="5" id="KW-1185">Reference proteome</keyword>
<dbReference type="AlphaFoldDB" id="A0A0R3KV06"/>
<evidence type="ECO:0000313" key="5">
    <source>
        <dbReference type="Proteomes" id="UP000051913"/>
    </source>
</evidence>
<name>A0A0R3KV06_9BRAD</name>
<evidence type="ECO:0000256" key="2">
    <source>
        <dbReference type="SAM" id="MobiDB-lite"/>
    </source>
</evidence>
<dbReference type="RefSeq" id="WP_057854493.1">
    <property type="nucleotide sequence ID" value="NZ_LLXX01000188.1"/>
</dbReference>
<keyword evidence="3" id="KW-0472">Membrane</keyword>